<dbReference type="STRING" id="30522.A0A4W2CHX1"/>
<evidence type="ECO:0000256" key="1">
    <source>
        <dbReference type="SAM" id="MobiDB-lite"/>
    </source>
</evidence>
<protein>
    <recommendedName>
        <fullName evidence="4">Ring finger protein 38</fullName>
    </recommendedName>
</protein>
<reference evidence="2" key="3">
    <citation type="submission" date="2025-09" db="UniProtKB">
        <authorList>
            <consortium name="Ensembl"/>
        </authorList>
    </citation>
    <scope>IDENTIFICATION</scope>
</reference>
<keyword evidence="3" id="KW-1185">Reference proteome</keyword>
<evidence type="ECO:0000313" key="2">
    <source>
        <dbReference type="Ensembl" id="ENSBIXP00000012642.1"/>
    </source>
</evidence>
<sequence length="283" mass="31730">PSQHHFSGERCNTPARNRSSPVRRQRGRRDRQSRLNSISQDENYHHLPYAQQQAIEEPQAFHPPNVSPRLLHPAAHPPQQNAVVVDIHDQLHQGTVPVSYTVTTVAPHGIPLCTGQHIPACSTQQQSRSPLQRIENEVELLGEHLPVGGFTYPPSAHPPTLPPSAPLQFLTHDPLHQEVSYGVPYPPFMPRRLTGHSRYRSQQPIPPPPYHPSLLPYVLSMLPVPPAVGPTFSFELDVEDGEVENYEALLNLAERLGEAKPRGLTKADIEQLPSYRFNPNNHQ</sequence>
<organism evidence="2 3">
    <name type="scientific">Bos indicus x Bos taurus</name>
    <name type="common">Hybrid cattle</name>
    <dbReference type="NCBI Taxonomy" id="30522"/>
    <lineage>
        <taxon>Eukaryota</taxon>
        <taxon>Metazoa</taxon>
        <taxon>Chordata</taxon>
        <taxon>Craniata</taxon>
        <taxon>Vertebrata</taxon>
        <taxon>Euteleostomi</taxon>
        <taxon>Mammalia</taxon>
        <taxon>Eutheria</taxon>
        <taxon>Laurasiatheria</taxon>
        <taxon>Artiodactyla</taxon>
        <taxon>Ruminantia</taxon>
        <taxon>Pecora</taxon>
        <taxon>Bovidae</taxon>
        <taxon>Bovinae</taxon>
        <taxon>Bos</taxon>
    </lineage>
</organism>
<dbReference type="OMA" id="IPHIPAC"/>
<accession>A0A4W2CHX1</accession>
<name>A0A4W2CHX1_BOBOX</name>
<dbReference type="Ensembl" id="ENSBIXT00000022676.1">
    <property type="protein sequence ID" value="ENSBIXP00000012642.1"/>
    <property type="gene ID" value="ENSBIXG00000002999.1"/>
</dbReference>
<dbReference type="GO" id="GO:0061630">
    <property type="term" value="F:ubiquitin protein ligase activity"/>
    <property type="evidence" value="ECO:0007669"/>
    <property type="project" value="TreeGrafter"/>
</dbReference>
<dbReference type="PANTHER" id="PTHR46171:SF1">
    <property type="entry name" value="E3 UBIQUITIN-PROTEIN LIGASE RNF38"/>
    <property type="match status" value="1"/>
</dbReference>
<reference evidence="2" key="2">
    <citation type="submission" date="2025-08" db="UniProtKB">
        <authorList>
            <consortium name="Ensembl"/>
        </authorList>
    </citation>
    <scope>IDENTIFICATION</scope>
</reference>
<feature type="compositionally biased region" description="Basic residues" evidence="1">
    <location>
        <begin position="21"/>
        <end position="31"/>
    </location>
</feature>
<evidence type="ECO:0008006" key="4">
    <source>
        <dbReference type="Google" id="ProtNLM"/>
    </source>
</evidence>
<dbReference type="Proteomes" id="UP000314981">
    <property type="component" value="Chromosome 11"/>
</dbReference>
<dbReference type="GO" id="GO:0016567">
    <property type="term" value="P:protein ubiquitination"/>
    <property type="evidence" value="ECO:0007669"/>
    <property type="project" value="TreeGrafter"/>
</dbReference>
<reference evidence="2 3" key="1">
    <citation type="submission" date="2018-11" db="EMBL/GenBank/DDBJ databases">
        <title>Haplotype-resolved cattle genomes.</title>
        <authorList>
            <person name="Low W.Y."/>
            <person name="Tearle R."/>
            <person name="Bickhart D.M."/>
            <person name="Rosen B.D."/>
            <person name="Koren S."/>
            <person name="Rhie A."/>
            <person name="Hiendleder S."/>
            <person name="Phillippy A.M."/>
            <person name="Smith T.P.L."/>
            <person name="Williams J.L."/>
        </authorList>
    </citation>
    <scope>NUCLEOTIDE SEQUENCE [LARGE SCALE GENOMIC DNA]</scope>
</reference>
<proteinExistence type="predicted"/>
<feature type="region of interest" description="Disordered" evidence="1">
    <location>
        <begin position="1"/>
        <end position="44"/>
    </location>
</feature>
<dbReference type="PANTHER" id="PTHR46171">
    <property type="entry name" value="GH10160P"/>
    <property type="match status" value="1"/>
</dbReference>
<evidence type="ECO:0000313" key="3">
    <source>
        <dbReference type="Proteomes" id="UP000314981"/>
    </source>
</evidence>
<dbReference type="AlphaFoldDB" id="A0A4W2CHX1"/>